<keyword evidence="2" id="KW-1185">Reference proteome</keyword>
<comment type="caution">
    <text evidence="1">The sequence shown here is derived from an EMBL/GenBank/DDBJ whole genome shotgun (WGS) entry which is preliminary data.</text>
</comment>
<accession>A0A4V2ZT59</accession>
<evidence type="ECO:0000313" key="1">
    <source>
        <dbReference type="EMBL" id="TDF95624.1"/>
    </source>
</evidence>
<reference evidence="1 2" key="1">
    <citation type="submission" date="2019-03" db="EMBL/GenBank/DDBJ databases">
        <title>Whole genome sequence of Arthrobacter sp JH1-1.</title>
        <authorList>
            <person name="Trinh H.N."/>
        </authorList>
    </citation>
    <scope>NUCLEOTIDE SEQUENCE [LARGE SCALE GENOMIC DNA]</scope>
    <source>
        <strain evidence="1 2">JH1-1</strain>
    </source>
</reference>
<sequence length="111" mass="11503">MPLDAAFAAKPVDFTTAHDAAATYRDALAATAKGLASPPLAWPQSVKPDVDSFVNALYTDVSNTETIAQQTTLGGLVNAWNKEPEAEGGTQAQAIRIKLGLPSDAKASCGM</sequence>
<evidence type="ECO:0000313" key="2">
    <source>
        <dbReference type="Proteomes" id="UP000295511"/>
    </source>
</evidence>
<dbReference type="AlphaFoldDB" id="A0A4V2ZT59"/>
<proteinExistence type="predicted"/>
<gene>
    <name evidence="1" type="ORF">E1809_11395</name>
</gene>
<organism evidence="1 2">
    <name type="scientific">Arthrobacter terricola</name>
    <dbReference type="NCBI Taxonomy" id="2547396"/>
    <lineage>
        <taxon>Bacteria</taxon>
        <taxon>Bacillati</taxon>
        <taxon>Actinomycetota</taxon>
        <taxon>Actinomycetes</taxon>
        <taxon>Micrococcales</taxon>
        <taxon>Micrococcaceae</taxon>
        <taxon>Arthrobacter</taxon>
    </lineage>
</organism>
<protein>
    <submittedName>
        <fullName evidence="1">Uncharacterized protein</fullName>
    </submittedName>
</protein>
<name>A0A4V2ZT59_9MICC</name>
<dbReference type="EMBL" id="SMRU01000012">
    <property type="protein sequence ID" value="TDF95624.1"/>
    <property type="molecule type" value="Genomic_DNA"/>
</dbReference>
<dbReference type="Proteomes" id="UP000295511">
    <property type="component" value="Unassembled WGS sequence"/>
</dbReference>